<organism evidence="3 4">
    <name type="scientific">Diaporthe vaccinii</name>
    <dbReference type="NCBI Taxonomy" id="105482"/>
    <lineage>
        <taxon>Eukaryota</taxon>
        <taxon>Fungi</taxon>
        <taxon>Dikarya</taxon>
        <taxon>Ascomycota</taxon>
        <taxon>Pezizomycotina</taxon>
        <taxon>Sordariomycetes</taxon>
        <taxon>Sordariomycetidae</taxon>
        <taxon>Diaporthales</taxon>
        <taxon>Diaporthaceae</taxon>
        <taxon>Diaporthe</taxon>
        <taxon>Diaporthe eres species complex</taxon>
    </lineage>
</organism>
<evidence type="ECO:0000256" key="1">
    <source>
        <dbReference type="SAM" id="MobiDB-lite"/>
    </source>
</evidence>
<dbReference type="Pfam" id="PF13621">
    <property type="entry name" value="Cupin_8"/>
    <property type="match status" value="1"/>
</dbReference>
<dbReference type="InterPro" id="IPR041667">
    <property type="entry name" value="Cupin_8"/>
</dbReference>
<keyword evidence="4" id="KW-1185">Reference proteome</keyword>
<evidence type="ECO:0000313" key="3">
    <source>
        <dbReference type="EMBL" id="KAL2286869.1"/>
    </source>
</evidence>
<dbReference type="SUPFAM" id="SSF51197">
    <property type="entry name" value="Clavaminate synthase-like"/>
    <property type="match status" value="1"/>
</dbReference>
<dbReference type="PROSITE" id="PS51184">
    <property type="entry name" value="JMJC"/>
    <property type="match status" value="1"/>
</dbReference>
<dbReference type="Proteomes" id="UP001600888">
    <property type="component" value="Unassembled WGS sequence"/>
</dbReference>
<dbReference type="PANTHER" id="PTHR12461:SF105">
    <property type="entry name" value="HYPOXIA-INDUCIBLE FACTOR 1-ALPHA INHIBITOR"/>
    <property type="match status" value="1"/>
</dbReference>
<dbReference type="EMBL" id="JBAWTH010000022">
    <property type="protein sequence ID" value="KAL2286870.1"/>
    <property type="molecule type" value="Genomic_DNA"/>
</dbReference>
<sequence>MKTILSRAVRPHQPTLRKAVQVRGYSSSDSFIQHVTEVDASHESIEVQHFRELAFDVGKPLLLKASQNGPTRMPAMKKWFQHVADRHRPSVKDRLSPYFEGFSMAPVPYELMHPQLREGKGDAVGQFINFLESGIVGPTLDRALARHLRQQFQMAEAETGGAGGGQQQQQQQQQRLLRFDAPLALLIAALRYNAKTKGPSRLRQLYIAQSSLDNLPAELSRDLPSPRVVAEAGRGDIYASSVWLGLEPTYTPLHRDPNPNLFVQLRGFKGVRLLPPGDGDAVFRQVQERLGRWGGNSRIRGAEMMEGPERKLLRDVVWKEPGWPLQEAQLGPGDALFIPKGWWHSVRSRFEDGRLNGSVNWWFR</sequence>
<reference evidence="3 4" key="1">
    <citation type="submission" date="2024-03" db="EMBL/GenBank/DDBJ databases">
        <title>A high-quality draft genome sequence of Diaporthe vaccinii, a causative agent of upright dieback and viscid rot disease in cranberry plants.</title>
        <authorList>
            <person name="Sarrasin M."/>
            <person name="Lang B.F."/>
            <person name="Burger G."/>
        </authorList>
    </citation>
    <scope>NUCLEOTIDE SEQUENCE [LARGE SCALE GENOMIC DNA]</scope>
    <source>
        <strain evidence="3 4">IS7</strain>
    </source>
</reference>
<accession>A0ABR4EWU4</accession>
<name>A0ABR4EWU4_9PEZI</name>
<evidence type="ECO:0000313" key="4">
    <source>
        <dbReference type="Proteomes" id="UP001600888"/>
    </source>
</evidence>
<feature type="domain" description="JmjC" evidence="2">
    <location>
        <begin position="204"/>
        <end position="364"/>
    </location>
</feature>
<comment type="caution">
    <text evidence="3">The sequence shown here is derived from an EMBL/GenBank/DDBJ whole genome shotgun (WGS) entry which is preliminary data.</text>
</comment>
<evidence type="ECO:0000259" key="2">
    <source>
        <dbReference type="PROSITE" id="PS51184"/>
    </source>
</evidence>
<dbReference type="InterPro" id="IPR003347">
    <property type="entry name" value="JmjC_dom"/>
</dbReference>
<dbReference type="EMBL" id="JBAWTH010000022">
    <property type="protein sequence ID" value="KAL2286869.1"/>
    <property type="molecule type" value="Genomic_DNA"/>
</dbReference>
<dbReference type="PANTHER" id="PTHR12461">
    <property type="entry name" value="HYPOXIA-INDUCIBLE FACTOR 1 ALPHA INHIBITOR-RELATED"/>
    <property type="match status" value="1"/>
</dbReference>
<feature type="region of interest" description="Disordered" evidence="1">
    <location>
        <begin position="155"/>
        <end position="174"/>
    </location>
</feature>
<protein>
    <recommendedName>
        <fullName evidence="2">JmjC domain-containing protein</fullName>
    </recommendedName>
</protein>
<gene>
    <name evidence="3" type="ORF">FJTKL_06395</name>
</gene>
<dbReference type="Gene3D" id="2.60.120.650">
    <property type="entry name" value="Cupin"/>
    <property type="match status" value="1"/>
</dbReference>
<proteinExistence type="predicted"/>